<name>A0ABN2CST4_9MICO</name>
<reference evidence="1 2" key="1">
    <citation type="journal article" date="2019" name="Int. J. Syst. Evol. Microbiol.">
        <title>The Global Catalogue of Microorganisms (GCM) 10K type strain sequencing project: providing services to taxonomists for standard genome sequencing and annotation.</title>
        <authorList>
            <consortium name="The Broad Institute Genomics Platform"/>
            <consortium name="The Broad Institute Genome Sequencing Center for Infectious Disease"/>
            <person name="Wu L."/>
            <person name="Ma J."/>
        </authorList>
    </citation>
    <scope>NUCLEOTIDE SEQUENCE [LARGE SCALE GENOMIC DNA]</scope>
    <source>
        <strain evidence="1 2">JCM 13319</strain>
    </source>
</reference>
<proteinExistence type="predicted"/>
<accession>A0ABN2CST4</accession>
<organism evidence="1 2">
    <name type="scientific">Brevibacterium picturae</name>
    <dbReference type="NCBI Taxonomy" id="260553"/>
    <lineage>
        <taxon>Bacteria</taxon>
        <taxon>Bacillati</taxon>
        <taxon>Actinomycetota</taxon>
        <taxon>Actinomycetes</taxon>
        <taxon>Micrococcales</taxon>
        <taxon>Brevibacteriaceae</taxon>
        <taxon>Brevibacterium</taxon>
    </lineage>
</organism>
<evidence type="ECO:0000313" key="1">
    <source>
        <dbReference type="EMBL" id="GAA1563756.1"/>
    </source>
</evidence>
<dbReference type="Proteomes" id="UP001501791">
    <property type="component" value="Unassembled WGS sequence"/>
</dbReference>
<evidence type="ECO:0000313" key="2">
    <source>
        <dbReference type="Proteomes" id="UP001501791"/>
    </source>
</evidence>
<dbReference type="EMBL" id="BAAALY010000036">
    <property type="protein sequence ID" value="GAA1563756.1"/>
    <property type="molecule type" value="Genomic_DNA"/>
</dbReference>
<gene>
    <name evidence="1" type="ORF">GCM10009691_41410</name>
</gene>
<comment type="caution">
    <text evidence="1">The sequence shown here is derived from an EMBL/GenBank/DDBJ whole genome shotgun (WGS) entry which is preliminary data.</text>
</comment>
<sequence length="77" mass="8455">MNSFFTDLTAGGLTGVRLVTPDAHRSRSAALPNPLRRESEVRNITDHVAGREGDTPEYVWASSAAWINALRVTSMTR</sequence>
<keyword evidence="2" id="KW-1185">Reference proteome</keyword>
<protein>
    <submittedName>
        <fullName evidence="1">Uncharacterized protein</fullName>
    </submittedName>
</protein>